<feature type="transmembrane region" description="Helical" evidence="1">
    <location>
        <begin position="71"/>
        <end position="91"/>
    </location>
</feature>
<name>A0A7S0C124_9STRA</name>
<feature type="transmembrane region" description="Helical" evidence="1">
    <location>
        <begin position="111"/>
        <end position="128"/>
    </location>
</feature>
<organism evidence="2">
    <name type="scientific">Proboscia inermis</name>
    <dbReference type="NCBI Taxonomy" id="420281"/>
    <lineage>
        <taxon>Eukaryota</taxon>
        <taxon>Sar</taxon>
        <taxon>Stramenopiles</taxon>
        <taxon>Ochrophyta</taxon>
        <taxon>Bacillariophyta</taxon>
        <taxon>Coscinodiscophyceae</taxon>
        <taxon>Rhizosoleniophycidae</taxon>
        <taxon>Rhizosoleniales</taxon>
        <taxon>Rhizosoleniaceae</taxon>
        <taxon>Proboscia</taxon>
    </lineage>
</organism>
<evidence type="ECO:0000256" key="1">
    <source>
        <dbReference type="SAM" id="Phobius"/>
    </source>
</evidence>
<accession>A0A7S0C124</accession>
<feature type="transmembrane region" description="Helical" evidence="1">
    <location>
        <begin position="5"/>
        <end position="23"/>
    </location>
</feature>
<keyword evidence="1" id="KW-0472">Membrane</keyword>
<reference evidence="2" key="1">
    <citation type="submission" date="2021-01" db="EMBL/GenBank/DDBJ databases">
        <authorList>
            <person name="Corre E."/>
            <person name="Pelletier E."/>
            <person name="Niang G."/>
            <person name="Scheremetjew M."/>
            <person name="Finn R."/>
            <person name="Kale V."/>
            <person name="Holt S."/>
            <person name="Cochrane G."/>
            <person name="Meng A."/>
            <person name="Brown T."/>
            <person name="Cohen L."/>
        </authorList>
    </citation>
    <scope>NUCLEOTIDE SEQUENCE</scope>
    <source>
        <strain evidence="2">CCAP1064/1</strain>
    </source>
</reference>
<dbReference type="AlphaFoldDB" id="A0A7S0C124"/>
<proteinExistence type="predicted"/>
<keyword evidence="1" id="KW-1133">Transmembrane helix</keyword>
<feature type="transmembrane region" description="Helical" evidence="1">
    <location>
        <begin position="190"/>
        <end position="211"/>
    </location>
</feature>
<feature type="transmembrane region" description="Helical" evidence="1">
    <location>
        <begin position="148"/>
        <end position="169"/>
    </location>
</feature>
<keyword evidence="1" id="KW-0812">Transmembrane</keyword>
<protein>
    <submittedName>
        <fullName evidence="2">Uncharacterized protein</fullName>
    </submittedName>
</protein>
<evidence type="ECO:0000313" key="2">
    <source>
        <dbReference type="EMBL" id="CAD8408416.1"/>
    </source>
</evidence>
<dbReference type="EMBL" id="HBEL01009474">
    <property type="protein sequence ID" value="CAD8408416.1"/>
    <property type="molecule type" value="Transcribed_RNA"/>
</dbReference>
<sequence length="265" mass="30514">MIMTFVMIFTGWIVTGLFNIYPVTDDPTNSAWDILFHGAPSNFRSDETYIYYLFNFVHTCVYVDNNPAKTVAALLINFAVIPLLLFAFLSYKRINLQTGPDYDGLKAWSPFTLAYLTIAFAYLFLYLVNSPMQDQELFDSPRATLLFTAHYIPFAMYQLATIVMSLQQIKFLYKRKEMPFEWMTLGMVRAYFYVTVGMYIVYCVFIISHIFGNGIWSAATPMGQMATHFMMYGFIAISVGIPIICSFQDSKRSIATMRIEFSSME</sequence>
<feature type="transmembrane region" description="Helical" evidence="1">
    <location>
        <begin position="231"/>
        <end position="248"/>
    </location>
</feature>
<gene>
    <name evidence="2" type="ORF">PINE0816_LOCUS4536</name>
</gene>